<proteinExistence type="predicted"/>
<evidence type="ECO:0000256" key="1">
    <source>
        <dbReference type="SAM" id="MobiDB-lite"/>
    </source>
</evidence>
<dbReference type="RefSeq" id="WP_191040988.1">
    <property type="nucleotide sequence ID" value="NZ_JACXAA010000008.1"/>
</dbReference>
<feature type="region of interest" description="Disordered" evidence="1">
    <location>
        <begin position="86"/>
        <end position="115"/>
    </location>
</feature>
<evidence type="ECO:0000256" key="2">
    <source>
        <dbReference type="SAM" id="SignalP"/>
    </source>
</evidence>
<dbReference type="EMBL" id="JACXAA010000008">
    <property type="protein sequence ID" value="MBD2755364.1"/>
    <property type="molecule type" value="Genomic_DNA"/>
</dbReference>
<dbReference type="Pfam" id="PF12099">
    <property type="entry name" value="DUF3575"/>
    <property type="match status" value="1"/>
</dbReference>
<sequence length="282" mass="29990">MKPFFVLTLALLLGSQMLQAQTTRRSTTATAARRIEPTTEQTAARARTRQDSIQKVQALAREMARQMMAEDSVRRARLAGVEAAKTAAEQPVAKKSTQPETTRQTIASAEPVRTQSVSTAPKGVISIGPSVQFNSELETTLIGGSVGLGYAVGRKVGVLVAADYHTGNHTAVFSTIGTTLTESYTTSSITLRPEFRFYPRRSFEGFFIGLNGTLMSYKAGGFKSNKLIVNSETAGGGGLVMGVNIATPSRLNFEFGIAGAIITGANDEVIVGSGALRIGYVF</sequence>
<feature type="signal peptide" evidence="2">
    <location>
        <begin position="1"/>
        <end position="20"/>
    </location>
</feature>
<dbReference type="InterPro" id="IPR021958">
    <property type="entry name" value="DUF3575"/>
</dbReference>
<feature type="compositionally biased region" description="Low complexity" evidence="1">
    <location>
        <begin position="25"/>
        <end position="45"/>
    </location>
</feature>
<name>A0A927GF12_9BACT</name>
<feature type="compositionally biased region" description="Polar residues" evidence="1">
    <location>
        <begin position="95"/>
        <end position="115"/>
    </location>
</feature>
<reference evidence="3" key="1">
    <citation type="submission" date="2020-09" db="EMBL/GenBank/DDBJ databases">
        <authorList>
            <person name="Kim M.K."/>
        </authorList>
    </citation>
    <scope>NUCLEOTIDE SEQUENCE</scope>
    <source>
        <strain evidence="3">BT704</strain>
    </source>
</reference>
<keyword evidence="2" id="KW-0732">Signal</keyword>
<evidence type="ECO:0000313" key="3">
    <source>
        <dbReference type="EMBL" id="MBD2755364.1"/>
    </source>
</evidence>
<feature type="chain" id="PRO_5037714929" evidence="2">
    <location>
        <begin position="21"/>
        <end position="282"/>
    </location>
</feature>
<gene>
    <name evidence="3" type="ORF">IC230_20855</name>
</gene>
<organism evidence="3 4">
    <name type="scientific">Spirosoma validum</name>
    <dbReference type="NCBI Taxonomy" id="2771355"/>
    <lineage>
        <taxon>Bacteria</taxon>
        <taxon>Pseudomonadati</taxon>
        <taxon>Bacteroidota</taxon>
        <taxon>Cytophagia</taxon>
        <taxon>Cytophagales</taxon>
        <taxon>Cytophagaceae</taxon>
        <taxon>Spirosoma</taxon>
    </lineage>
</organism>
<evidence type="ECO:0000313" key="4">
    <source>
        <dbReference type="Proteomes" id="UP000653797"/>
    </source>
</evidence>
<protein>
    <submittedName>
        <fullName evidence="3">DUF3575 domain-containing protein</fullName>
    </submittedName>
</protein>
<dbReference type="AlphaFoldDB" id="A0A927GF12"/>
<dbReference type="Proteomes" id="UP000653797">
    <property type="component" value="Unassembled WGS sequence"/>
</dbReference>
<feature type="region of interest" description="Disordered" evidence="1">
    <location>
        <begin position="25"/>
        <end position="49"/>
    </location>
</feature>
<keyword evidence="4" id="KW-1185">Reference proteome</keyword>
<accession>A0A927GF12</accession>
<comment type="caution">
    <text evidence="3">The sequence shown here is derived from an EMBL/GenBank/DDBJ whole genome shotgun (WGS) entry which is preliminary data.</text>
</comment>